<evidence type="ECO:0000259" key="7">
    <source>
        <dbReference type="Pfam" id="PF05425"/>
    </source>
</evidence>
<evidence type="ECO:0000313" key="9">
    <source>
        <dbReference type="Proteomes" id="UP000242258"/>
    </source>
</evidence>
<dbReference type="Proteomes" id="UP000242258">
    <property type="component" value="Unassembled WGS sequence"/>
</dbReference>
<dbReference type="Pfam" id="PF05425">
    <property type="entry name" value="CopD"/>
    <property type="match status" value="1"/>
</dbReference>
<evidence type="ECO:0000256" key="3">
    <source>
        <dbReference type="ARBA" id="ARBA00022692"/>
    </source>
</evidence>
<keyword evidence="5 6" id="KW-0472">Membrane</keyword>
<feature type="transmembrane region" description="Helical" evidence="6">
    <location>
        <begin position="54"/>
        <end position="73"/>
    </location>
</feature>
<evidence type="ECO:0000256" key="5">
    <source>
        <dbReference type="ARBA" id="ARBA00023136"/>
    </source>
</evidence>
<evidence type="ECO:0000256" key="4">
    <source>
        <dbReference type="ARBA" id="ARBA00022989"/>
    </source>
</evidence>
<comment type="function">
    <text evidence="6">Involved in copper resistance.</text>
</comment>
<keyword evidence="2 6" id="KW-1003">Cell membrane</keyword>
<dbReference type="InterPro" id="IPR008457">
    <property type="entry name" value="Cu-R_CopD_dom"/>
</dbReference>
<evidence type="ECO:0000256" key="2">
    <source>
        <dbReference type="ARBA" id="ARBA00022475"/>
    </source>
</evidence>
<evidence type="ECO:0000256" key="6">
    <source>
        <dbReference type="RuleBase" id="RU369037"/>
    </source>
</evidence>
<keyword evidence="6" id="KW-0186">Copper</keyword>
<dbReference type="PANTHER" id="PTHR34820:SF4">
    <property type="entry name" value="INNER MEMBRANE PROTEIN YEBZ"/>
    <property type="match status" value="1"/>
</dbReference>
<feature type="transmembrane region" description="Helical" evidence="6">
    <location>
        <begin position="14"/>
        <end position="33"/>
    </location>
</feature>
<protein>
    <recommendedName>
        <fullName evidence="6">Copper resistance protein D</fullName>
    </recommendedName>
</protein>
<dbReference type="GO" id="GO:0005886">
    <property type="term" value="C:plasma membrane"/>
    <property type="evidence" value="ECO:0007669"/>
    <property type="project" value="UniProtKB-SubCell"/>
</dbReference>
<dbReference type="PANTHER" id="PTHR34820">
    <property type="entry name" value="INNER MEMBRANE PROTEIN YEBZ"/>
    <property type="match status" value="1"/>
</dbReference>
<dbReference type="GO" id="GO:0046688">
    <property type="term" value="P:response to copper ion"/>
    <property type="evidence" value="ECO:0007669"/>
    <property type="project" value="UniProtKB-UniRule"/>
</dbReference>
<keyword evidence="6" id="KW-0997">Cell inner membrane</keyword>
<organism evidence="8 9">
    <name type="scientific">Rheinheimera salexigens</name>
    <dbReference type="NCBI Taxonomy" id="1628148"/>
    <lineage>
        <taxon>Bacteria</taxon>
        <taxon>Pseudomonadati</taxon>
        <taxon>Pseudomonadota</taxon>
        <taxon>Gammaproteobacteria</taxon>
        <taxon>Chromatiales</taxon>
        <taxon>Chromatiaceae</taxon>
        <taxon>Rheinheimera</taxon>
    </lineage>
</organism>
<proteinExistence type="inferred from homology"/>
<comment type="caution">
    <text evidence="8">The sequence shown here is derived from an EMBL/GenBank/DDBJ whole genome shotgun (WGS) entry which is preliminary data.</text>
</comment>
<feature type="transmembrane region" description="Helical" evidence="6">
    <location>
        <begin position="232"/>
        <end position="252"/>
    </location>
</feature>
<feature type="domain" description="Copper resistance protein D" evidence="7">
    <location>
        <begin position="194"/>
        <end position="290"/>
    </location>
</feature>
<feature type="transmembrane region" description="Helical" evidence="6">
    <location>
        <begin position="272"/>
        <end position="295"/>
    </location>
</feature>
<sequence length="299" mass="32840">MVGNWELMLLLTKFATYAAVSSCVGSILMQTLRSKQLRTTDTKLEAFDVWLSRWFLKWAGLGLVISLLQLPIQAGAMAENGIAGMFDPLMLSIMWQSAVGSQVSFIVVGFTLLLLSEWGINKLARFKTILRIVTVTGFILLAISFTFTGHTVELNTVFKGLLMLHILAMAAWAGSLWPLHQSCKALPADSLVTLMENFGKVAVFFVSILIACGVLLLLQLVEPISNLFTTDYGQLLMLKLIFVSGMLLLAAWHKLKLVAELAQHKNAQPLRLSILIETLLVVSVLVTTSVFTTLVGPQS</sequence>
<comment type="subcellular location">
    <subcellularLocation>
        <location evidence="6">Cell inner membrane</location>
        <topology evidence="6">Multi-pass membrane protein</topology>
    </subcellularLocation>
    <subcellularLocation>
        <location evidence="1">Cell membrane</location>
        <topology evidence="1">Multi-pass membrane protein</topology>
    </subcellularLocation>
</comment>
<dbReference type="GO" id="GO:0006825">
    <property type="term" value="P:copper ion transport"/>
    <property type="evidence" value="ECO:0007669"/>
    <property type="project" value="InterPro"/>
</dbReference>
<accession>A0A1E7Q7E3</accession>
<feature type="transmembrane region" description="Helical" evidence="6">
    <location>
        <begin position="201"/>
        <end position="220"/>
    </location>
</feature>
<name>A0A1E7Q7E3_9GAMM</name>
<evidence type="ECO:0000256" key="1">
    <source>
        <dbReference type="ARBA" id="ARBA00004651"/>
    </source>
</evidence>
<keyword evidence="3 6" id="KW-0812">Transmembrane</keyword>
<feature type="transmembrane region" description="Helical" evidence="6">
    <location>
        <begin position="128"/>
        <end position="148"/>
    </location>
</feature>
<dbReference type="AlphaFoldDB" id="A0A1E7Q7E3"/>
<keyword evidence="4 6" id="KW-1133">Transmembrane helix</keyword>
<evidence type="ECO:0000313" key="8">
    <source>
        <dbReference type="EMBL" id="OEY70105.1"/>
    </source>
</evidence>
<dbReference type="STRING" id="1628148.BI198_11410"/>
<feature type="transmembrane region" description="Helical" evidence="6">
    <location>
        <begin position="160"/>
        <end position="180"/>
    </location>
</feature>
<dbReference type="InterPro" id="IPR032694">
    <property type="entry name" value="CopC/D"/>
</dbReference>
<keyword evidence="9" id="KW-1185">Reference proteome</keyword>
<comment type="similarity">
    <text evidence="6">Belongs to the CopD family.</text>
</comment>
<dbReference type="EMBL" id="MKEK01000001">
    <property type="protein sequence ID" value="OEY70105.1"/>
    <property type="molecule type" value="Genomic_DNA"/>
</dbReference>
<gene>
    <name evidence="8" type="ORF">BI198_11410</name>
</gene>
<feature type="transmembrane region" description="Helical" evidence="6">
    <location>
        <begin position="93"/>
        <end position="116"/>
    </location>
</feature>
<reference evidence="9" key="1">
    <citation type="submission" date="2016-09" db="EMBL/GenBank/DDBJ databases">
        <authorList>
            <person name="Wan X."/>
            <person name="Hou S."/>
        </authorList>
    </citation>
    <scope>NUCLEOTIDE SEQUENCE [LARGE SCALE GENOMIC DNA]</scope>
    <source>
        <strain evidence="9">KH87</strain>
    </source>
</reference>